<evidence type="ECO:0000259" key="3">
    <source>
        <dbReference type="PROSITE" id="PS50921"/>
    </source>
</evidence>
<sequence length="236" mass="25630">MDGRSRERLWREVIASTSPPGENGWANAVCRTCVTLMSGVDAAALTLRTESRAQELLGASDSWAETLGEQQYTLGEGPGVDAFRHGGPVLVPDFGVDQGRWPGFAEAAMSAGADAAFAFPLQVGAIRLGTLELFRRRVGDLPPRSLTDAAVLADLATLALLNRAENVEPTEEEWTRPVTSYQDVNIATGMLAAQLHLTLDEAFARLRAHAFSEGRSVLAVARDVMERRVQLDRRTR</sequence>
<dbReference type="SMART" id="SM01012">
    <property type="entry name" value="ANTAR"/>
    <property type="match status" value="1"/>
</dbReference>
<dbReference type="InterPro" id="IPR005561">
    <property type="entry name" value="ANTAR"/>
</dbReference>
<dbReference type="Proteomes" id="UP000243799">
    <property type="component" value="Unassembled WGS sequence"/>
</dbReference>
<proteinExistence type="predicted"/>
<keyword evidence="1" id="KW-0805">Transcription regulation</keyword>
<dbReference type="EMBL" id="FOKG01000006">
    <property type="protein sequence ID" value="SFB19888.1"/>
    <property type="molecule type" value="Genomic_DNA"/>
</dbReference>
<keyword evidence="5" id="KW-1185">Reference proteome</keyword>
<evidence type="ECO:0000313" key="5">
    <source>
        <dbReference type="Proteomes" id="UP000243799"/>
    </source>
</evidence>
<organism evidence="4 5">
    <name type="scientific">Amycolatopsis marina</name>
    <dbReference type="NCBI Taxonomy" id="490629"/>
    <lineage>
        <taxon>Bacteria</taxon>
        <taxon>Bacillati</taxon>
        <taxon>Actinomycetota</taxon>
        <taxon>Actinomycetes</taxon>
        <taxon>Pseudonocardiales</taxon>
        <taxon>Pseudonocardiaceae</taxon>
        <taxon>Amycolatopsis</taxon>
    </lineage>
</organism>
<dbReference type="GO" id="GO:0003723">
    <property type="term" value="F:RNA binding"/>
    <property type="evidence" value="ECO:0007669"/>
    <property type="project" value="InterPro"/>
</dbReference>
<evidence type="ECO:0000256" key="2">
    <source>
        <dbReference type="ARBA" id="ARBA00023163"/>
    </source>
</evidence>
<dbReference type="InterPro" id="IPR012074">
    <property type="entry name" value="GAF_ANTAR"/>
</dbReference>
<dbReference type="InterPro" id="IPR003018">
    <property type="entry name" value="GAF"/>
</dbReference>
<protein>
    <submittedName>
        <fullName evidence="4">ANTAR domain-containing protein</fullName>
    </submittedName>
</protein>
<dbReference type="AlphaFoldDB" id="A0A1I0Z627"/>
<gene>
    <name evidence="4" type="ORF">SAMN05216266_10667</name>
</gene>
<reference evidence="5" key="1">
    <citation type="submission" date="2016-10" db="EMBL/GenBank/DDBJ databases">
        <authorList>
            <person name="Varghese N."/>
            <person name="Submissions S."/>
        </authorList>
    </citation>
    <scope>NUCLEOTIDE SEQUENCE [LARGE SCALE GENOMIC DNA]</scope>
    <source>
        <strain evidence="5">CGMCC 4.3568</strain>
    </source>
</reference>
<dbReference type="InterPro" id="IPR029016">
    <property type="entry name" value="GAF-like_dom_sf"/>
</dbReference>
<dbReference type="InterPro" id="IPR036388">
    <property type="entry name" value="WH-like_DNA-bd_sf"/>
</dbReference>
<dbReference type="SUPFAM" id="SSF55781">
    <property type="entry name" value="GAF domain-like"/>
    <property type="match status" value="1"/>
</dbReference>
<dbReference type="Pfam" id="PF13185">
    <property type="entry name" value="GAF_2"/>
    <property type="match status" value="1"/>
</dbReference>
<feature type="domain" description="ANTAR" evidence="3">
    <location>
        <begin position="164"/>
        <end position="225"/>
    </location>
</feature>
<dbReference type="PIRSF" id="PIRSF036625">
    <property type="entry name" value="GAF_ANTAR"/>
    <property type="match status" value="1"/>
</dbReference>
<accession>A0A1I0Z627</accession>
<dbReference type="PROSITE" id="PS50921">
    <property type="entry name" value="ANTAR"/>
    <property type="match status" value="1"/>
</dbReference>
<evidence type="ECO:0000313" key="4">
    <source>
        <dbReference type="EMBL" id="SFB19888.1"/>
    </source>
</evidence>
<dbReference type="RefSeq" id="WP_245788305.1">
    <property type="nucleotide sequence ID" value="NZ_FOKG01000006.1"/>
</dbReference>
<name>A0A1I0Z627_9PSEU</name>
<dbReference type="STRING" id="490629.SAMN05216266_10667"/>
<dbReference type="Gene3D" id="1.10.10.10">
    <property type="entry name" value="Winged helix-like DNA-binding domain superfamily/Winged helix DNA-binding domain"/>
    <property type="match status" value="1"/>
</dbReference>
<keyword evidence="2" id="KW-0804">Transcription</keyword>
<dbReference type="Pfam" id="PF03861">
    <property type="entry name" value="ANTAR"/>
    <property type="match status" value="1"/>
</dbReference>
<dbReference type="Gene3D" id="3.30.450.40">
    <property type="match status" value="1"/>
</dbReference>
<evidence type="ECO:0000256" key="1">
    <source>
        <dbReference type="ARBA" id="ARBA00023015"/>
    </source>
</evidence>